<sequence length="309" mass="34690">MDGCLQHPQGLTGSYEASPADEEWGWRVPLPSAWPGAGTPTRIKSKSALEKCYQDPFPFHYLGFVKAVWRPRQEEAMLKRLEECKEIDASQKEALAACLAKAEEQSVFKKLLSKVKDAHTQDNDTRDARPLDTQTLLSFLKLFQGVNPELRVALLERKLGSREAPQQGGRKLGATSGKVNGQPYRKTLEHSRGRDADRLLAVLQGGADAERGTAEPHHRDLKAAEEGFLTASEERVKKSEIRKLCGQDEVCVSSVVYQCLQTLMIKPSRFRAQTDTEDPCDCKECQMSFATLQEHPKHVHEAHSREYHP</sequence>
<feature type="domain" description="C2H2-type" evidence="2">
    <location>
        <begin position="280"/>
        <end position="303"/>
    </location>
</feature>
<dbReference type="EMBL" id="QRBI01000235">
    <property type="protein sequence ID" value="RMB91743.1"/>
    <property type="molecule type" value="Genomic_DNA"/>
</dbReference>
<dbReference type="PROSITE" id="PS00028">
    <property type="entry name" value="ZINC_FINGER_C2H2_1"/>
    <property type="match status" value="1"/>
</dbReference>
<proteinExistence type="predicted"/>
<comment type="caution">
    <text evidence="3">The sequence shown here is derived from an EMBL/GenBank/DDBJ whole genome shotgun (WGS) entry which is preliminary data.</text>
</comment>
<evidence type="ECO:0000256" key="1">
    <source>
        <dbReference type="SAM" id="MobiDB-lite"/>
    </source>
</evidence>
<gene>
    <name evidence="3" type="ORF">DUI87_31973</name>
</gene>
<dbReference type="STRING" id="333673.A0A3M0IYE1"/>
<dbReference type="InterPro" id="IPR013087">
    <property type="entry name" value="Znf_C2H2_type"/>
</dbReference>
<dbReference type="OrthoDB" id="9931612at2759"/>
<accession>A0A3M0IYE1</accession>
<evidence type="ECO:0000313" key="4">
    <source>
        <dbReference type="Proteomes" id="UP000269221"/>
    </source>
</evidence>
<dbReference type="AlphaFoldDB" id="A0A3M0IYE1"/>
<organism evidence="3 4">
    <name type="scientific">Hirundo rustica rustica</name>
    <dbReference type="NCBI Taxonomy" id="333673"/>
    <lineage>
        <taxon>Eukaryota</taxon>
        <taxon>Metazoa</taxon>
        <taxon>Chordata</taxon>
        <taxon>Craniata</taxon>
        <taxon>Vertebrata</taxon>
        <taxon>Euteleostomi</taxon>
        <taxon>Archelosauria</taxon>
        <taxon>Archosauria</taxon>
        <taxon>Dinosauria</taxon>
        <taxon>Saurischia</taxon>
        <taxon>Theropoda</taxon>
        <taxon>Coelurosauria</taxon>
        <taxon>Aves</taxon>
        <taxon>Neognathae</taxon>
        <taxon>Neoaves</taxon>
        <taxon>Telluraves</taxon>
        <taxon>Australaves</taxon>
        <taxon>Passeriformes</taxon>
        <taxon>Sylvioidea</taxon>
        <taxon>Hirundinidae</taxon>
        <taxon>Hirundo</taxon>
    </lineage>
</organism>
<protein>
    <recommendedName>
        <fullName evidence="2">C2H2-type domain-containing protein</fullName>
    </recommendedName>
</protein>
<keyword evidence="4" id="KW-1185">Reference proteome</keyword>
<name>A0A3M0IYE1_HIRRU</name>
<evidence type="ECO:0000313" key="3">
    <source>
        <dbReference type="EMBL" id="RMB91743.1"/>
    </source>
</evidence>
<dbReference type="Proteomes" id="UP000269221">
    <property type="component" value="Unassembled WGS sequence"/>
</dbReference>
<evidence type="ECO:0000259" key="2">
    <source>
        <dbReference type="PROSITE" id="PS00028"/>
    </source>
</evidence>
<reference evidence="3 4" key="1">
    <citation type="submission" date="2018-07" db="EMBL/GenBank/DDBJ databases">
        <title>A high quality draft genome assembly of the barn swallow (H. rustica rustica).</title>
        <authorList>
            <person name="Formenti G."/>
            <person name="Chiara M."/>
            <person name="Poveda L."/>
            <person name="Francoijs K.-J."/>
            <person name="Bonisoli-Alquati A."/>
            <person name="Canova L."/>
            <person name="Gianfranceschi L."/>
            <person name="Horner D.S."/>
            <person name="Saino N."/>
        </authorList>
    </citation>
    <scope>NUCLEOTIDE SEQUENCE [LARGE SCALE GENOMIC DNA]</scope>
    <source>
        <strain evidence="3">Chelidonia</strain>
        <tissue evidence="3">Blood</tissue>
    </source>
</reference>
<feature type="region of interest" description="Disordered" evidence="1">
    <location>
        <begin position="163"/>
        <end position="184"/>
    </location>
</feature>